<accession>A0A7R9CK49</accession>
<dbReference type="AlphaFoldDB" id="A0A7R9CK49"/>
<dbReference type="InterPro" id="IPR004119">
    <property type="entry name" value="EcKL"/>
</dbReference>
<dbReference type="PANTHER" id="PTHR11012:SF56">
    <property type="entry name" value="CHK KINASE-LIKE DOMAIN-CONTAINING PROTEIN-RELATED"/>
    <property type="match status" value="1"/>
</dbReference>
<sequence length="451" mass="50684">MKIGGYEGGQEETIADGKRIQEHLNTLLGTRDSDYCNYTTVLEEEAPTTGNKDSPALPNFIYIRRNTDHGKQKNDNAVAQYLSYYPVMVGGWGEGGSGPNLVPTSISTQGATPLFQPLRLARLGLLSSTSSTGQAVVADSRFDQLERKVYFRKEFPRLPDFVMQFKHIGELICSLPRTLHQQSFPERKMVTYVDMFEPLKEFGALGSRDPVFDPKHFQIVCEAVGLERVQYLFLKLNNCALHSASDVVFDCCAHAHIGGAGDKGETVLINIKMTTHDKMASPSWLNEKFMEQALREGKKDPKLSVKHIDIKMATTPEMAKILEKVELEDYHSLSAEGLFSTNVPERILILQDLAEQGFKLDRSHKGFDLKQSMLVMSFLGRFHAASVILKEQDPTLMNDYMTSYWAESKNVDGPTGHWIFTMMMVLSREIESWPGFSENSNAFNVSCSVIR</sequence>
<gene>
    <name evidence="1" type="ORF">TCEB3V08_LOCUS3985</name>
</gene>
<organism evidence="1">
    <name type="scientific">Timema cristinae</name>
    <name type="common">Walking stick</name>
    <dbReference type="NCBI Taxonomy" id="61476"/>
    <lineage>
        <taxon>Eukaryota</taxon>
        <taxon>Metazoa</taxon>
        <taxon>Ecdysozoa</taxon>
        <taxon>Arthropoda</taxon>
        <taxon>Hexapoda</taxon>
        <taxon>Insecta</taxon>
        <taxon>Pterygota</taxon>
        <taxon>Neoptera</taxon>
        <taxon>Polyneoptera</taxon>
        <taxon>Phasmatodea</taxon>
        <taxon>Timematodea</taxon>
        <taxon>Timematoidea</taxon>
        <taxon>Timematidae</taxon>
        <taxon>Timema</taxon>
    </lineage>
</organism>
<proteinExistence type="predicted"/>
<protein>
    <submittedName>
        <fullName evidence="1">Uncharacterized protein</fullName>
    </submittedName>
</protein>
<dbReference type="Pfam" id="PF02958">
    <property type="entry name" value="EcKL"/>
    <property type="match status" value="1"/>
</dbReference>
<reference evidence="1" key="1">
    <citation type="submission" date="2020-11" db="EMBL/GenBank/DDBJ databases">
        <authorList>
            <person name="Tran Van P."/>
        </authorList>
    </citation>
    <scope>NUCLEOTIDE SEQUENCE</scope>
</reference>
<name>A0A7R9CK49_TIMCR</name>
<dbReference type="PANTHER" id="PTHR11012">
    <property type="entry name" value="PROTEIN KINASE-LIKE DOMAIN-CONTAINING"/>
    <property type="match status" value="1"/>
</dbReference>
<evidence type="ECO:0000313" key="1">
    <source>
        <dbReference type="EMBL" id="CAD7397209.1"/>
    </source>
</evidence>
<dbReference type="EMBL" id="OC317491">
    <property type="protein sequence ID" value="CAD7397209.1"/>
    <property type="molecule type" value="Genomic_DNA"/>
</dbReference>